<protein>
    <submittedName>
        <fullName evidence="1">Arylamine N-acetyltransferase / N-hydroxyarylamine O-acetyltransferase</fullName>
        <ecNumber evidence="1">2.3.1.118</ecNumber>
    </submittedName>
</protein>
<dbReference type="AlphaFoldDB" id="A0A916JY22"/>
<name>A0A916JY22_9BACL</name>
<proteinExistence type="predicted"/>
<keyword evidence="1" id="KW-0808">Transferase</keyword>
<sequence>MRNVNAPFRARIGLLDDGPLTFDQLSTVLERTAFTVPFENFAIIESRTQTISKEQLLDKITVQGEGGLCYELNTLFCFFMLDNGLDARMVSGVVYNHEKQRYPATGRTHVTILLRHENQTYLVDTGFGSNLPLRPLPLSGEPVSSSNGDFRIVPAYGEHAELGDYVLEMKLKHKHSEWMTGYVFDTAKTITHDTELNAIQRIIAEHSDSPFNKKPLVTKVTKRGTITLTPSFFTEWCDGVMTKTPVDESSYRELLSRYFGMRRPW</sequence>
<dbReference type="PANTHER" id="PTHR11786">
    <property type="entry name" value="N-HYDROXYARYLAMINE O-ACETYLTRANSFERASE"/>
    <property type="match status" value="1"/>
</dbReference>
<dbReference type="InterPro" id="IPR001447">
    <property type="entry name" value="Arylamine_N-AcTrfase"/>
</dbReference>
<dbReference type="Proteomes" id="UP000693672">
    <property type="component" value="Unassembled WGS sequence"/>
</dbReference>
<keyword evidence="2" id="KW-1185">Reference proteome</keyword>
<dbReference type="EMBL" id="CAJVAS010000005">
    <property type="protein sequence ID" value="CAG7614809.1"/>
    <property type="molecule type" value="Genomic_DNA"/>
</dbReference>
<evidence type="ECO:0000313" key="1">
    <source>
        <dbReference type="EMBL" id="CAG7614809.1"/>
    </source>
</evidence>
<dbReference type="RefSeq" id="WP_218091540.1">
    <property type="nucleotide sequence ID" value="NZ_CAJVAS010000005.1"/>
</dbReference>
<gene>
    <name evidence="1" type="primary">nhoA</name>
    <name evidence="1" type="ORF">PAESOLCIP111_01749</name>
</gene>
<dbReference type="Pfam" id="PF00797">
    <property type="entry name" value="Acetyltransf_2"/>
    <property type="match status" value="1"/>
</dbReference>
<dbReference type="PANTHER" id="PTHR11786:SF0">
    <property type="entry name" value="ARYLAMINE N-ACETYLTRANSFERASE 4-RELATED"/>
    <property type="match status" value="1"/>
</dbReference>
<dbReference type="GO" id="GO:0046990">
    <property type="term" value="F:N-hydroxyarylamine O-acetyltransferase activity"/>
    <property type="evidence" value="ECO:0007669"/>
    <property type="project" value="UniProtKB-EC"/>
</dbReference>
<organism evidence="1 2">
    <name type="scientific">Paenibacillus solanacearum</name>
    <dbReference type="NCBI Taxonomy" id="2048548"/>
    <lineage>
        <taxon>Bacteria</taxon>
        <taxon>Bacillati</taxon>
        <taxon>Bacillota</taxon>
        <taxon>Bacilli</taxon>
        <taxon>Bacillales</taxon>
        <taxon>Paenibacillaceae</taxon>
        <taxon>Paenibacillus</taxon>
    </lineage>
</organism>
<reference evidence="1" key="1">
    <citation type="submission" date="2021-06" db="EMBL/GenBank/DDBJ databases">
        <authorList>
            <person name="Criscuolo A."/>
        </authorList>
    </citation>
    <scope>NUCLEOTIDE SEQUENCE</scope>
    <source>
        <strain evidence="1">CIP111600</strain>
    </source>
</reference>
<keyword evidence="1" id="KW-0012">Acyltransferase</keyword>
<comment type="caution">
    <text evidence="1">The sequence shown here is derived from an EMBL/GenBank/DDBJ whole genome shotgun (WGS) entry which is preliminary data.</text>
</comment>
<dbReference type="EC" id="2.3.1.118" evidence="1"/>
<evidence type="ECO:0000313" key="2">
    <source>
        <dbReference type="Proteomes" id="UP000693672"/>
    </source>
</evidence>
<accession>A0A916JY22</accession>